<reference evidence="9 10" key="1">
    <citation type="submission" date="2017-06" db="EMBL/GenBank/DDBJ databases">
        <title>Raineya orbicola gen. nov., sp. nov. a slightly thermophilic bacterium of the phylum Bacteroidetes and the description of Raineyaceae fam. nov.</title>
        <authorList>
            <person name="Albuquerque L."/>
            <person name="Polonia A.R.M."/>
            <person name="Barroso C."/>
            <person name="Froufe H.J.C."/>
            <person name="Lage O."/>
            <person name="Lobo-Da-Cunha A."/>
            <person name="Egas C."/>
            <person name="Da Costa M.S."/>
        </authorList>
    </citation>
    <scope>NUCLEOTIDE SEQUENCE [LARGE SCALE GENOMIC DNA]</scope>
    <source>
        <strain evidence="9 10">SPSPC-11</strain>
    </source>
</reference>
<dbReference type="InterPro" id="IPR020103">
    <property type="entry name" value="PsdUridine_synth_cat_dom_sf"/>
</dbReference>
<dbReference type="SUPFAM" id="SSF55174">
    <property type="entry name" value="Alpha-L RNA-binding motif"/>
    <property type="match status" value="1"/>
</dbReference>
<evidence type="ECO:0000256" key="7">
    <source>
        <dbReference type="SAM" id="MobiDB-lite"/>
    </source>
</evidence>
<dbReference type="CDD" id="cd02869">
    <property type="entry name" value="PseudoU_synth_RluA_like"/>
    <property type="match status" value="1"/>
</dbReference>
<dbReference type="FunFam" id="3.30.2350.10:FF:000006">
    <property type="entry name" value="Pseudouridine synthase"/>
    <property type="match status" value="1"/>
</dbReference>
<dbReference type="Proteomes" id="UP000233387">
    <property type="component" value="Unassembled WGS sequence"/>
</dbReference>
<dbReference type="PANTHER" id="PTHR21600">
    <property type="entry name" value="MITOCHONDRIAL RNA PSEUDOURIDINE SYNTHASE"/>
    <property type="match status" value="1"/>
</dbReference>
<dbReference type="GO" id="GO:0000455">
    <property type="term" value="P:enzyme-directed rRNA pseudouridine synthesis"/>
    <property type="evidence" value="ECO:0007669"/>
    <property type="project" value="UniProtKB-ARBA"/>
</dbReference>
<comment type="catalytic activity">
    <reaction evidence="6">
        <text>a uridine in RNA = a pseudouridine in RNA</text>
        <dbReference type="Rhea" id="RHEA:48348"/>
        <dbReference type="Rhea" id="RHEA-COMP:12068"/>
        <dbReference type="Rhea" id="RHEA-COMP:12069"/>
        <dbReference type="ChEBI" id="CHEBI:65314"/>
        <dbReference type="ChEBI" id="CHEBI:65315"/>
    </reaction>
</comment>
<dbReference type="Gene3D" id="3.10.290.10">
    <property type="entry name" value="RNA-binding S4 domain"/>
    <property type="match status" value="1"/>
</dbReference>
<dbReference type="CDD" id="cd00165">
    <property type="entry name" value="S4"/>
    <property type="match status" value="1"/>
</dbReference>
<protein>
    <recommendedName>
        <fullName evidence="6">Pseudouridine synthase</fullName>
        <ecNumber evidence="6">5.4.99.-</ecNumber>
    </recommendedName>
</protein>
<dbReference type="InterPro" id="IPR006225">
    <property type="entry name" value="PsdUridine_synth_RluC/D"/>
</dbReference>
<evidence type="ECO:0000313" key="10">
    <source>
        <dbReference type="Proteomes" id="UP000233387"/>
    </source>
</evidence>
<dbReference type="InterPro" id="IPR050188">
    <property type="entry name" value="RluA_PseudoU_synthase"/>
</dbReference>
<dbReference type="PROSITE" id="PS01129">
    <property type="entry name" value="PSI_RLU"/>
    <property type="match status" value="1"/>
</dbReference>
<dbReference type="SMART" id="SM00363">
    <property type="entry name" value="S4"/>
    <property type="match status" value="1"/>
</dbReference>
<dbReference type="SUPFAM" id="SSF55120">
    <property type="entry name" value="Pseudouridine synthase"/>
    <property type="match status" value="1"/>
</dbReference>
<organism evidence="9 10">
    <name type="scientific">Raineya orbicola</name>
    <dbReference type="NCBI Taxonomy" id="2016530"/>
    <lineage>
        <taxon>Bacteria</taxon>
        <taxon>Pseudomonadati</taxon>
        <taxon>Bacteroidota</taxon>
        <taxon>Cytophagia</taxon>
        <taxon>Cytophagales</taxon>
        <taxon>Raineyaceae</taxon>
        <taxon>Raineya</taxon>
    </lineage>
</organism>
<dbReference type="InterPro" id="IPR006224">
    <property type="entry name" value="PsdUridine_synth_RluA-like_CS"/>
</dbReference>
<dbReference type="PROSITE" id="PS50889">
    <property type="entry name" value="S4"/>
    <property type="match status" value="1"/>
</dbReference>
<comment type="function">
    <text evidence="6">Responsible for synthesis of pseudouridine from uracil.</text>
</comment>
<dbReference type="Pfam" id="PF01479">
    <property type="entry name" value="S4"/>
    <property type="match status" value="1"/>
</dbReference>
<keyword evidence="2 5" id="KW-0694">RNA-binding</keyword>
<dbReference type="InterPro" id="IPR002942">
    <property type="entry name" value="S4_RNA-bd"/>
</dbReference>
<evidence type="ECO:0000259" key="8">
    <source>
        <dbReference type="SMART" id="SM00363"/>
    </source>
</evidence>
<dbReference type="GO" id="GO:0120159">
    <property type="term" value="F:rRNA pseudouridine synthase activity"/>
    <property type="evidence" value="ECO:0007669"/>
    <property type="project" value="UniProtKB-ARBA"/>
</dbReference>
<dbReference type="NCBIfam" id="TIGR00005">
    <property type="entry name" value="rluA_subfam"/>
    <property type="match status" value="1"/>
</dbReference>
<evidence type="ECO:0000256" key="5">
    <source>
        <dbReference type="PROSITE-ProRule" id="PRU00182"/>
    </source>
</evidence>
<accession>A0A2N3IK54</accession>
<dbReference type="InterPro" id="IPR006145">
    <property type="entry name" value="PsdUridine_synth_RsuA/RluA"/>
</dbReference>
<dbReference type="Pfam" id="PF00849">
    <property type="entry name" value="PseudoU_synth_2"/>
    <property type="match status" value="1"/>
</dbReference>
<evidence type="ECO:0000313" key="9">
    <source>
        <dbReference type="EMBL" id="PKQ70697.1"/>
    </source>
</evidence>
<comment type="similarity">
    <text evidence="1 6">Belongs to the pseudouridine synthase RluA family.</text>
</comment>
<keyword evidence="3 6" id="KW-0413">Isomerase</keyword>
<evidence type="ECO:0000256" key="6">
    <source>
        <dbReference type="RuleBase" id="RU362028"/>
    </source>
</evidence>
<feature type="region of interest" description="Disordered" evidence="7">
    <location>
        <begin position="1"/>
        <end position="37"/>
    </location>
</feature>
<name>A0A2N3IK54_9BACT</name>
<dbReference type="AlphaFoldDB" id="A0A2N3IK54"/>
<feature type="domain" description="RNA-binding S4" evidence="8">
    <location>
        <begin position="81"/>
        <end position="146"/>
    </location>
</feature>
<evidence type="ECO:0000256" key="1">
    <source>
        <dbReference type="ARBA" id="ARBA00010876"/>
    </source>
</evidence>
<dbReference type="Gene3D" id="3.30.2350.10">
    <property type="entry name" value="Pseudouridine synthase"/>
    <property type="match status" value="1"/>
</dbReference>
<evidence type="ECO:0000256" key="3">
    <source>
        <dbReference type="ARBA" id="ARBA00023235"/>
    </source>
</evidence>
<dbReference type="InterPro" id="IPR036986">
    <property type="entry name" value="S4_RNA-bd_sf"/>
</dbReference>
<evidence type="ECO:0000256" key="4">
    <source>
        <dbReference type="PIRSR" id="PIRSR606225-1"/>
    </source>
</evidence>
<dbReference type="EMBL" id="NKXO01000003">
    <property type="protein sequence ID" value="PKQ70697.1"/>
    <property type="molecule type" value="Genomic_DNA"/>
</dbReference>
<keyword evidence="10" id="KW-1185">Reference proteome</keyword>
<evidence type="ECO:0000256" key="2">
    <source>
        <dbReference type="ARBA" id="ARBA00022884"/>
    </source>
</evidence>
<sequence>MCCELRQETRDKRQETRDKRQETRDKRQETRDKRQEKVYKMSKIQKISGQNYANEEFLEEDDSTELYEHFRITADKGQSLIRIDKFLANRLEGITRSRVQNAIEAGLVQVNGKITKANYKVKPQDTITVHLPKPPRNEEILPENIPLQIEYEDEDLIIINKPAGMVVHPAFGNWNGTLVNALLYHFQHLPHTEGNEIRPGLVHRIDKDTSGLLVVAKNEKSLSYLAKQFFDHTIQRTYLALVWGEPKHLKGTIDSYIGRSKRDRKIMDVFEADEPTAKKAITHYEVVQSFGYVSLLKCNLETGRTHQIRVHLKSIGHPLFADSAYGGDKILKGLLTQKYKQFVENCFELMPRQALHAQSLGFLHPTTRKEMFFESPLPADFQAVLEKWQNYVSQKNIS</sequence>
<dbReference type="EC" id="5.4.99.-" evidence="6"/>
<dbReference type="GO" id="GO:0003723">
    <property type="term" value="F:RNA binding"/>
    <property type="evidence" value="ECO:0007669"/>
    <property type="project" value="UniProtKB-KW"/>
</dbReference>
<gene>
    <name evidence="9" type="ORF">Rain11_0234</name>
</gene>
<feature type="active site" evidence="4">
    <location>
        <position position="206"/>
    </location>
</feature>
<comment type="caution">
    <text evidence="9">The sequence shown here is derived from an EMBL/GenBank/DDBJ whole genome shotgun (WGS) entry which is preliminary data.</text>
</comment>
<proteinExistence type="inferred from homology"/>
<dbReference type="PANTHER" id="PTHR21600:SF44">
    <property type="entry name" value="RIBOSOMAL LARGE SUBUNIT PSEUDOURIDINE SYNTHASE D"/>
    <property type="match status" value="1"/>
</dbReference>